<dbReference type="AlphaFoldDB" id="A0A5M9M4X6"/>
<feature type="transmembrane region" description="Helical" evidence="2">
    <location>
        <begin position="131"/>
        <end position="153"/>
    </location>
</feature>
<dbReference type="OrthoDB" id="4726568at2759"/>
<keyword evidence="2" id="KW-0472">Membrane</keyword>
<dbReference type="RefSeq" id="XP_033421424.1">
    <property type="nucleotide sequence ID" value="XM_033575569.1"/>
</dbReference>
<evidence type="ECO:0000313" key="3">
    <source>
        <dbReference type="EMBL" id="KAA8642062.1"/>
    </source>
</evidence>
<gene>
    <name evidence="3" type="ORF">ATNIH1004_011002</name>
</gene>
<proteinExistence type="predicted"/>
<dbReference type="VEuPathDB" id="FungiDB:EYZ11_011503"/>
<accession>A0A5M9M4X6</accession>
<feature type="region of interest" description="Disordered" evidence="1">
    <location>
        <begin position="1"/>
        <end position="22"/>
    </location>
</feature>
<keyword evidence="2" id="KW-1133">Transmembrane helix</keyword>
<dbReference type="GeneID" id="54333703"/>
<comment type="caution">
    <text evidence="3">The sequence shown here is derived from an EMBL/GenBank/DDBJ whole genome shotgun (WGS) entry which is preliminary data.</text>
</comment>
<protein>
    <submittedName>
        <fullName evidence="3">Uncharacterized protein</fullName>
    </submittedName>
</protein>
<dbReference type="Proteomes" id="UP000324241">
    <property type="component" value="Unassembled WGS sequence"/>
</dbReference>
<evidence type="ECO:0000256" key="2">
    <source>
        <dbReference type="SAM" id="Phobius"/>
    </source>
</evidence>
<organism evidence="3 4">
    <name type="scientific">Aspergillus tanneri</name>
    <dbReference type="NCBI Taxonomy" id="1220188"/>
    <lineage>
        <taxon>Eukaryota</taxon>
        <taxon>Fungi</taxon>
        <taxon>Dikarya</taxon>
        <taxon>Ascomycota</taxon>
        <taxon>Pezizomycotina</taxon>
        <taxon>Eurotiomycetes</taxon>
        <taxon>Eurotiomycetidae</taxon>
        <taxon>Eurotiales</taxon>
        <taxon>Aspergillaceae</taxon>
        <taxon>Aspergillus</taxon>
        <taxon>Aspergillus subgen. Circumdati</taxon>
    </lineage>
</organism>
<evidence type="ECO:0000313" key="4">
    <source>
        <dbReference type="Proteomes" id="UP000324241"/>
    </source>
</evidence>
<sequence>MLGTMIKKGPNRGGQHSRLERPGILRGRGSNVFVGLNQVLQNEDEFKAITATYNRPFRSPLLKAHARLLTVQLPPKAVFEELISVFFSPYTTLEIRSPNPAAESLAILERRDTRVCEIINRTIRSIGTSKFTLVYITMGTAGLTLVYVAAAHYSGSIPEGLPTKRHADVSQDYFRLWETMLSSSDDISYDSLAPLSIPSDSATLTRRRQGELSLVHGFQIIGFALDNSPKHDIIASHYENGDTVLQLPLPGRGSGANSTEGFNLNKRFDKPGFKISFATRERLKLTQAHQKSMALAGAATWAVYADNVSHKMNKFIGFAETEHAANFYYRIISEIRGFGTNYETVDVCGGMASYL</sequence>
<keyword evidence="2" id="KW-0812">Transmembrane</keyword>
<reference evidence="3 4" key="1">
    <citation type="submission" date="2019-08" db="EMBL/GenBank/DDBJ databases">
        <title>The genome sequence of a newly discovered highly antifungal drug resistant Aspergillus species, Aspergillus tanneri NIH 1004.</title>
        <authorList>
            <person name="Mounaud S."/>
            <person name="Singh I."/>
            <person name="Joardar V."/>
            <person name="Pakala S."/>
            <person name="Pakala S."/>
            <person name="Venepally P."/>
            <person name="Chung J.K."/>
            <person name="Losada L."/>
            <person name="Nierman W.C."/>
        </authorList>
    </citation>
    <scope>NUCLEOTIDE SEQUENCE [LARGE SCALE GENOMIC DNA]</scope>
    <source>
        <strain evidence="3 4">NIH1004</strain>
    </source>
</reference>
<name>A0A5M9M4X6_9EURO</name>
<evidence type="ECO:0000256" key="1">
    <source>
        <dbReference type="SAM" id="MobiDB-lite"/>
    </source>
</evidence>
<dbReference type="EMBL" id="QUQM01000008">
    <property type="protein sequence ID" value="KAA8642062.1"/>
    <property type="molecule type" value="Genomic_DNA"/>
</dbReference>